<feature type="signal peptide" evidence="1">
    <location>
        <begin position="1"/>
        <end position="19"/>
    </location>
</feature>
<evidence type="ECO:0000313" key="3">
    <source>
        <dbReference type="WBParaSite" id="ALUE_0001922201-mRNA-1"/>
    </source>
</evidence>
<feature type="chain" id="PRO_5005657038" evidence="1">
    <location>
        <begin position="20"/>
        <end position="43"/>
    </location>
</feature>
<dbReference type="AlphaFoldDB" id="A0A0M3IKF8"/>
<organism evidence="2 3">
    <name type="scientific">Ascaris lumbricoides</name>
    <name type="common">Giant roundworm</name>
    <dbReference type="NCBI Taxonomy" id="6252"/>
    <lineage>
        <taxon>Eukaryota</taxon>
        <taxon>Metazoa</taxon>
        <taxon>Ecdysozoa</taxon>
        <taxon>Nematoda</taxon>
        <taxon>Chromadorea</taxon>
        <taxon>Rhabditida</taxon>
        <taxon>Spirurina</taxon>
        <taxon>Ascaridomorpha</taxon>
        <taxon>Ascaridoidea</taxon>
        <taxon>Ascarididae</taxon>
        <taxon>Ascaris</taxon>
    </lineage>
</organism>
<reference evidence="3" key="1">
    <citation type="submission" date="2017-02" db="UniProtKB">
        <authorList>
            <consortium name="WormBaseParasite"/>
        </authorList>
    </citation>
    <scope>IDENTIFICATION</scope>
</reference>
<dbReference type="Proteomes" id="UP000036681">
    <property type="component" value="Unplaced"/>
</dbReference>
<dbReference type="WBParaSite" id="ALUE_0001922201-mRNA-1">
    <property type="protein sequence ID" value="ALUE_0001922201-mRNA-1"/>
    <property type="gene ID" value="ALUE_0001922201"/>
</dbReference>
<evidence type="ECO:0000313" key="2">
    <source>
        <dbReference type="Proteomes" id="UP000036681"/>
    </source>
</evidence>
<evidence type="ECO:0000256" key="1">
    <source>
        <dbReference type="SAM" id="SignalP"/>
    </source>
</evidence>
<proteinExistence type="predicted"/>
<protein>
    <submittedName>
        <fullName evidence="3">Uncharacterized protein</fullName>
    </submittedName>
</protein>
<keyword evidence="2" id="KW-1185">Reference proteome</keyword>
<accession>A0A0M3IKF8</accession>
<sequence length="43" mass="5422">MHIQLYLFLCWFYFRLLTTKRNERPKDQIEVKKPNEVVYDSRC</sequence>
<name>A0A0M3IKF8_ASCLU</name>
<keyword evidence="1" id="KW-0732">Signal</keyword>